<sequence>MTLWQPAAVTVRPVVVFRLWTDRLNVSDLKLCTSLFSLTCVDIGINLDIVCGLVTLLYQRQKTLHLEDDPNINAMEDTRSSQVCVHCHLTSRHQEGHLSYLPLKDAIENHDDNLQFMMSRSTPGMLNMVNTSQEGPMGLSNDSTDDWRSKWMNNCLRLEISVKTEVEQIVAYFTQDGPVVTLLMHAEAQTSHHPNTFLHTAFCHSHVVKLS</sequence>
<dbReference type="Proteomes" id="UP000324222">
    <property type="component" value="Unassembled WGS sequence"/>
</dbReference>
<gene>
    <name evidence="1" type="ORF">E2C01_035983</name>
</gene>
<proteinExistence type="predicted"/>
<name>A0A5B7F5Q5_PORTR</name>
<accession>A0A5B7F5Q5</accession>
<evidence type="ECO:0000313" key="2">
    <source>
        <dbReference type="Proteomes" id="UP000324222"/>
    </source>
</evidence>
<comment type="caution">
    <text evidence="1">The sequence shown here is derived from an EMBL/GenBank/DDBJ whole genome shotgun (WGS) entry which is preliminary data.</text>
</comment>
<keyword evidence="2" id="KW-1185">Reference proteome</keyword>
<dbReference type="EMBL" id="VSRR010005406">
    <property type="protein sequence ID" value="MPC42361.1"/>
    <property type="molecule type" value="Genomic_DNA"/>
</dbReference>
<reference evidence="1 2" key="1">
    <citation type="submission" date="2019-05" db="EMBL/GenBank/DDBJ databases">
        <title>Another draft genome of Portunus trituberculatus and its Hox gene families provides insights of decapod evolution.</title>
        <authorList>
            <person name="Jeong J.-H."/>
            <person name="Song I."/>
            <person name="Kim S."/>
            <person name="Choi T."/>
            <person name="Kim D."/>
            <person name="Ryu S."/>
            <person name="Kim W."/>
        </authorList>
    </citation>
    <scope>NUCLEOTIDE SEQUENCE [LARGE SCALE GENOMIC DNA]</scope>
    <source>
        <tissue evidence="1">Muscle</tissue>
    </source>
</reference>
<evidence type="ECO:0000313" key="1">
    <source>
        <dbReference type="EMBL" id="MPC42361.1"/>
    </source>
</evidence>
<dbReference type="AlphaFoldDB" id="A0A5B7F5Q5"/>
<organism evidence="1 2">
    <name type="scientific">Portunus trituberculatus</name>
    <name type="common">Swimming crab</name>
    <name type="synonym">Neptunus trituberculatus</name>
    <dbReference type="NCBI Taxonomy" id="210409"/>
    <lineage>
        <taxon>Eukaryota</taxon>
        <taxon>Metazoa</taxon>
        <taxon>Ecdysozoa</taxon>
        <taxon>Arthropoda</taxon>
        <taxon>Crustacea</taxon>
        <taxon>Multicrustacea</taxon>
        <taxon>Malacostraca</taxon>
        <taxon>Eumalacostraca</taxon>
        <taxon>Eucarida</taxon>
        <taxon>Decapoda</taxon>
        <taxon>Pleocyemata</taxon>
        <taxon>Brachyura</taxon>
        <taxon>Eubrachyura</taxon>
        <taxon>Portunoidea</taxon>
        <taxon>Portunidae</taxon>
        <taxon>Portuninae</taxon>
        <taxon>Portunus</taxon>
    </lineage>
</organism>
<protein>
    <submittedName>
        <fullName evidence="1">Uncharacterized protein</fullName>
    </submittedName>
</protein>